<comment type="caution">
    <text evidence="2">The sequence shown here is derived from an EMBL/GenBank/DDBJ whole genome shotgun (WGS) entry which is preliminary data.</text>
</comment>
<protein>
    <submittedName>
        <fullName evidence="2">Uncharacterized protein</fullName>
    </submittedName>
</protein>
<organism evidence="2 3">
    <name type="scientific">Massariosphaeria phaeospora</name>
    <dbReference type="NCBI Taxonomy" id="100035"/>
    <lineage>
        <taxon>Eukaryota</taxon>
        <taxon>Fungi</taxon>
        <taxon>Dikarya</taxon>
        <taxon>Ascomycota</taxon>
        <taxon>Pezizomycotina</taxon>
        <taxon>Dothideomycetes</taxon>
        <taxon>Pleosporomycetidae</taxon>
        <taxon>Pleosporales</taxon>
        <taxon>Pleosporales incertae sedis</taxon>
        <taxon>Massariosphaeria</taxon>
    </lineage>
</organism>
<dbReference type="EMBL" id="JAADJZ010000015">
    <property type="protein sequence ID" value="KAF2869927.1"/>
    <property type="molecule type" value="Genomic_DNA"/>
</dbReference>
<reference evidence="2 3" key="1">
    <citation type="submission" date="2020-01" db="EMBL/GenBank/DDBJ databases">
        <authorList>
            <consortium name="DOE Joint Genome Institute"/>
            <person name="Haridas S."/>
            <person name="Albert R."/>
            <person name="Binder M."/>
            <person name="Bloem J."/>
            <person name="Labutti K."/>
            <person name="Salamov A."/>
            <person name="Andreopoulos B."/>
            <person name="Baker S.E."/>
            <person name="Barry K."/>
            <person name="Bills G."/>
            <person name="Bluhm B.H."/>
            <person name="Cannon C."/>
            <person name="Castanera R."/>
            <person name="Culley D.E."/>
            <person name="Daum C."/>
            <person name="Ezra D."/>
            <person name="Gonzalez J.B."/>
            <person name="Henrissat B."/>
            <person name="Kuo A."/>
            <person name="Liang C."/>
            <person name="Lipzen A."/>
            <person name="Lutzoni F."/>
            <person name="Magnuson J."/>
            <person name="Mondo S."/>
            <person name="Nolan M."/>
            <person name="Ohm R."/>
            <person name="Pangilinan J."/>
            <person name="Park H.-J.H."/>
            <person name="Ramirez L."/>
            <person name="Alfaro M."/>
            <person name="Sun H."/>
            <person name="Tritt A."/>
            <person name="Yoshinaga Y."/>
            <person name="Zwiers L.-H.L."/>
            <person name="Turgeon B.G."/>
            <person name="Goodwin S.B."/>
            <person name="Spatafora J.W."/>
            <person name="Crous P.W."/>
            <person name="Grigoriev I.V."/>
        </authorList>
    </citation>
    <scope>NUCLEOTIDE SEQUENCE [LARGE SCALE GENOMIC DNA]</scope>
    <source>
        <strain evidence="2 3">CBS 611.86</strain>
    </source>
</reference>
<feature type="region of interest" description="Disordered" evidence="1">
    <location>
        <begin position="101"/>
        <end position="160"/>
    </location>
</feature>
<evidence type="ECO:0000313" key="3">
    <source>
        <dbReference type="Proteomes" id="UP000481861"/>
    </source>
</evidence>
<dbReference type="AlphaFoldDB" id="A0A7C8ICS0"/>
<proteinExistence type="predicted"/>
<dbReference type="Proteomes" id="UP000481861">
    <property type="component" value="Unassembled WGS sequence"/>
</dbReference>
<evidence type="ECO:0000256" key="1">
    <source>
        <dbReference type="SAM" id="MobiDB-lite"/>
    </source>
</evidence>
<name>A0A7C8ICS0_9PLEO</name>
<sequence>MVLLRRCSPLRFSPSRWLFREKKSYTYHVIGMTQCRELHRHRTLSKRTFSLAQDVTQTSWCILGERSELHDAAGQAAYSGAVSASAAVVAAQTWPPGHAAKLQPAARAVDAAQTQTGPRQGDAVISSSKESDSDKNGQWSRRTLRAEKSKKHSAQRNTHDELSLITEGNFESNCVVCASVGSRLHERHRDKLRVSPIGAPGCASKIQNHCGAKISQKLQGVN</sequence>
<keyword evidence="3" id="KW-1185">Reference proteome</keyword>
<evidence type="ECO:0000313" key="2">
    <source>
        <dbReference type="EMBL" id="KAF2869927.1"/>
    </source>
</evidence>
<gene>
    <name evidence="2" type="ORF">BDV95DRAFT_91333</name>
</gene>
<accession>A0A7C8ICS0</accession>